<name>A0A0R3LS46_9BRAD</name>
<accession>A0A0R3LS46</accession>
<organism evidence="1 2">
    <name type="scientific">Bradyrhizobium valentinum</name>
    <dbReference type="NCBI Taxonomy" id="1518501"/>
    <lineage>
        <taxon>Bacteria</taxon>
        <taxon>Pseudomonadati</taxon>
        <taxon>Pseudomonadota</taxon>
        <taxon>Alphaproteobacteria</taxon>
        <taxon>Hyphomicrobiales</taxon>
        <taxon>Nitrobacteraceae</taxon>
        <taxon>Bradyrhizobium</taxon>
    </lineage>
</organism>
<keyword evidence="2" id="KW-1185">Reference proteome</keyword>
<evidence type="ECO:0000313" key="1">
    <source>
        <dbReference type="EMBL" id="KRR10817.1"/>
    </source>
</evidence>
<dbReference type="EMBL" id="LLXX01000047">
    <property type="protein sequence ID" value="KRR10817.1"/>
    <property type="molecule type" value="Genomic_DNA"/>
</dbReference>
<protein>
    <submittedName>
        <fullName evidence="1">Uncharacterized protein</fullName>
    </submittedName>
</protein>
<proteinExistence type="predicted"/>
<evidence type="ECO:0000313" key="2">
    <source>
        <dbReference type="Proteomes" id="UP000051913"/>
    </source>
</evidence>
<comment type="caution">
    <text evidence="1">The sequence shown here is derived from an EMBL/GenBank/DDBJ whole genome shotgun (WGS) entry which is preliminary data.</text>
</comment>
<gene>
    <name evidence="1" type="ORF">CP49_22125</name>
</gene>
<sequence length="73" mass="8014">MDGNQGAVSEDLHLVGQRVHLNNPFPGGIWNAVEIAPTLTIPSWETLRSNLSAARNEASGNAPRWVFPPRRLL</sequence>
<reference evidence="1 2" key="1">
    <citation type="submission" date="2014-03" db="EMBL/GenBank/DDBJ databases">
        <title>Bradyrhizobium valentinum sp. nov., isolated from effective nodules of Lupinus mariae-josephae, a lupine endemic of basic-lime soils in Eastern Spain.</title>
        <authorList>
            <person name="Duran D."/>
            <person name="Rey L."/>
            <person name="Navarro A."/>
            <person name="Busquets A."/>
            <person name="Imperial J."/>
            <person name="Ruiz-Argueso T."/>
        </authorList>
    </citation>
    <scope>NUCLEOTIDE SEQUENCE [LARGE SCALE GENOMIC DNA]</scope>
    <source>
        <strain evidence="1 2">LmjM3</strain>
    </source>
</reference>
<dbReference type="Proteomes" id="UP000051913">
    <property type="component" value="Unassembled WGS sequence"/>
</dbReference>
<dbReference type="AlphaFoldDB" id="A0A0R3LS46"/>